<sequence length="69" mass="8213">IFYIIQYSISNLNAFILLISIGYSLYCYVYEDKKEIDTKKYTNNEEVVNKYRYQDENTSPIQLISQLKG</sequence>
<reference evidence="1 2" key="1">
    <citation type="journal article" date="2016" name="Nat. Commun.">
        <title>Ectomycorrhizal ecology is imprinted in the genome of the dominant symbiotic fungus Cenococcum geophilum.</title>
        <authorList>
            <consortium name="DOE Joint Genome Institute"/>
            <person name="Peter M."/>
            <person name="Kohler A."/>
            <person name="Ohm R.A."/>
            <person name="Kuo A."/>
            <person name="Krutzmann J."/>
            <person name="Morin E."/>
            <person name="Arend M."/>
            <person name="Barry K.W."/>
            <person name="Binder M."/>
            <person name="Choi C."/>
            <person name="Clum A."/>
            <person name="Copeland A."/>
            <person name="Grisel N."/>
            <person name="Haridas S."/>
            <person name="Kipfer T."/>
            <person name="LaButti K."/>
            <person name="Lindquist E."/>
            <person name="Lipzen A."/>
            <person name="Maire R."/>
            <person name="Meier B."/>
            <person name="Mihaltcheva S."/>
            <person name="Molinier V."/>
            <person name="Murat C."/>
            <person name="Poggeler S."/>
            <person name="Quandt C.A."/>
            <person name="Sperisen C."/>
            <person name="Tritt A."/>
            <person name="Tisserant E."/>
            <person name="Crous P.W."/>
            <person name="Henrissat B."/>
            <person name="Nehls U."/>
            <person name="Egli S."/>
            <person name="Spatafora J.W."/>
            <person name="Grigoriev I.V."/>
            <person name="Martin F.M."/>
        </authorList>
    </citation>
    <scope>NUCLEOTIDE SEQUENCE [LARGE SCALE GENOMIC DNA]</scope>
    <source>
        <strain evidence="1 2">1.58</strain>
    </source>
</reference>
<feature type="non-terminal residue" evidence="1">
    <location>
        <position position="1"/>
    </location>
</feature>
<evidence type="ECO:0000313" key="2">
    <source>
        <dbReference type="Proteomes" id="UP000250078"/>
    </source>
</evidence>
<gene>
    <name evidence="1" type="ORF">K441DRAFT_510487</name>
</gene>
<proteinExistence type="predicted"/>
<evidence type="ECO:0000313" key="1">
    <source>
        <dbReference type="EMBL" id="OCK87249.1"/>
    </source>
</evidence>
<dbReference type="Proteomes" id="UP000250078">
    <property type="component" value="Unassembled WGS sequence"/>
</dbReference>
<organism evidence="1 2">
    <name type="scientific">Cenococcum geophilum 1.58</name>
    <dbReference type="NCBI Taxonomy" id="794803"/>
    <lineage>
        <taxon>Eukaryota</taxon>
        <taxon>Fungi</taxon>
        <taxon>Dikarya</taxon>
        <taxon>Ascomycota</taxon>
        <taxon>Pezizomycotina</taxon>
        <taxon>Dothideomycetes</taxon>
        <taxon>Pleosporomycetidae</taxon>
        <taxon>Gloniales</taxon>
        <taxon>Gloniaceae</taxon>
        <taxon>Cenococcum</taxon>
    </lineage>
</organism>
<feature type="non-terminal residue" evidence="1">
    <location>
        <position position="69"/>
    </location>
</feature>
<protein>
    <submittedName>
        <fullName evidence="1">Uncharacterized protein</fullName>
    </submittedName>
</protein>
<dbReference type="EMBL" id="KV748264">
    <property type="protein sequence ID" value="OCK87249.1"/>
    <property type="molecule type" value="Genomic_DNA"/>
</dbReference>
<name>A0ACC8EM32_9PEZI</name>
<accession>A0ACC8EM32</accession>
<keyword evidence="2" id="KW-1185">Reference proteome</keyword>